<dbReference type="AlphaFoldDB" id="A0A1Y1QIY2"/>
<evidence type="ECO:0000256" key="1">
    <source>
        <dbReference type="ARBA" id="ARBA00004442"/>
    </source>
</evidence>
<dbReference type="GO" id="GO:0015288">
    <property type="term" value="F:porin activity"/>
    <property type="evidence" value="ECO:0007669"/>
    <property type="project" value="TreeGrafter"/>
</dbReference>
<gene>
    <name evidence="7" type="ORF">BWK73_30060</name>
</gene>
<dbReference type="GO" id="GO:1990281">
    <property type="term" value="C:efflux pump complex"/>
    <property type="evidence" value="ECO:0007669"/>
    <property type="project" value="TreeGrafter"/>
</dbReference>
<dbReference type="EMBL" id="MTEJ01000232">
    <property type="protein sequence ID" value="OQX06743.1"/>
    <property type="molecule type" value="Genomic_DNA"/>
</dbReference>
<reference evidence="7 8" key="1">
    <citation type="submission" date="2017-01" db="EMBL/GenBank/DDBJ databases">
        <title>Novel large sulfur bacteria in the metagenomes of groundwater-fed chemosynthetic microbial mats in the Lake Huron basin.</title>
        <authorList>
            <person name="Sharrar A.M."/>
            <person name="Flood B.E."/>
            <person name="Bailey J.V."/>
            <person name="Jones D.S."/>
            <person name="Biddanda B."/>
            <person name="Ruberg S.A."/>
            <person name="Marcus D.N."/>
            <person name="Dick G.J."/>
        </authorList>
    </citation>
    <scope>NUCLEOTIDE SEQUENCE [LARGE SCALE GENOMIC DNA]</scope>
    <source>
        <strain evidence="7">A8</strain>
    </source>
</reference>
<name>A0A1Y1QIY2_9GAMM</name>
<feature type="signal peptide" evidence="6">
    <location>
        <begin position="1"/>
        <end position="22"/>
    </location>
</feature>
<keyword evidence="6" id="KW-0732">Signal</keyword>
<keyword evidence="5" id="KW-0998">Cell outer membrane</keyword>
<evidence type="ECO:0000313" key="7">
    <source>
        <dbReference type="EMBL" id="OQX06743.1"/>
    </source>
</evidence>
<comment type="subcellular location">
    <subcellularLocation>
        <location evidence="1">Cell outer membrane</location>
    </subcellularLocation>
</comment>
<dbReference type="PANTHER" id="PTHR30026">
    <property type="entry name" value="OUTER MEMBRANE PROTEIN TOLC"/>
    <property type="match status" value="1"/>
</dbReference>
<proteinExistence type="predicted"/>
<dbReference type="SUPFAM" id="SSF56954">
    <property type="entry name" value="Outer membrane efflux proteins (OEP)"/>
    <property type="match status" value="1"/>
</dbReference>
<dbReference type="GO" id="GO:0015562">
    <property type="term" value="F:efflux transmembrane transporter activity"/>
    <property type="evidence" value="ECO:0007669"/>
    <property type="project" value="InterPro"/>
</dbReference>
<accession>A0A1Y1QIY2</accession>
<organism evidence="7 8">
    <name type="scientific">Thiothrix lacustris</name>
    <dbReference type="NCBI Taxonomy" id="525917"/>
    <lineage>
        <taxon>Bacteria</taxon>
        <taxon>Pseudomonadati</taxon>
        <taxon>Pseudomonadota</taxon>
        <taxon>Gammaproteobacteria</taxon>
        <taxon>Thiotrichales</taxon>
        <taxon>Thiotrichaceae</taxon>
        <taxon>Thiothrix</taxon>
    </lineage>
</organism>
<evidence type="ECO:0000256" key="5">
    <source>
        <dbReference type="ARBA" id="ARBA00023237"/>
    </source>
</evidence>
<evidence type="ECO:0000256" key="6">
    <source>
        <dbReference type="SAM" id="SignalP"/>
    </source>
</evidence>
<dbReference type="Proteomes" id="UP000192491">
    <property type="component" value="Unassembled WGS sequence"/>
</dbReference>
<evidence type="ECO:0008006" key="9">
    <source>
        <dbReference type="Google" id="ProtNLM"/>
    </source>
</evidence>
<keyword evidence="4" id="KW-0472">Membrane</keyword>
<feature type="chain" id="PRO_5012621013" description="Transporter" evidence="6">
    <location>
        <begin position="23"/>
        <end position="416"/>
    </location>
</feature>
<dbReference type="PANTHER" id="PTHR30026:SF20">
    <property type="entry name" value="OUTER MEMBRANE PROTEIN TOLC"/>
    <property type="match status" value="1"/>
</dbReference>
<evidence type="ECO:0000256" key="4">
    <source>
        <dbReference type="ARBA" id="ARBA00023136"/>
    </source>
</evidence>
<dbReference type="Gene3D" id="1.20.1600.10">
    <property type="entry name" value="Outer membrane efflux proteins (OEP)"/>
    <property type="match status" value="1"/>
</dbReference>
<evidence type="ECO:0000256" key="3">
    <source>
        <dbReference type="ARBA" id="ARBA00022692"/>
    </source>
</evidence>
<sequence length="416" mass="46665">MKAITLTLYSALLLSTSTAVFAANYLPNPMEAQQALWKAPGVHMAQQEVRAQQQESAALRKGREEFTLGAEMARRTIETPPQEQFKEWSVNISRPLRLPYRAKADHQLGENKVNYAQANLGETVHETSRQLLSLWFEWLNQVAQVQLMEEQMQLVQSQNALVSQKVKLGDAARAEQVTMDATFAQTAAQLQQAEQGMRLTQGKLLAQFPDLTVPDYSTIQFPDPNGVQGTQAEWVKRILAHNHELHRARSETQLLNAEKNQFASRQSFDPEIGLRYGKDRAGEENVAAINLSLTLNGDARKHDTEAARIRANAARDNASLLEEKLIIEAKVNYQLAESSFAAWQQAHLAANSLQEAHRLAARAYELGEGHLNEVLLAKRNALDGLLASRQMQIQALLDQTRLQLDAHQLWSLDKQP</sequence>
<evidence type="ECO:0000256" key="2">
    <source>
        <dbReference type="ARBA" id="ARBA00022452"/>
    </source>
</evidence>
<keyword evidence="3" id="KW-0812">Transmembrane</keyword>
<dbReference type="InterPro" id="IPR051906">
    <property type="entry name" value="TolC-like"/>
</dbReference>
<evidence type="ECO:0000313" key="8">
    <source>
        <dbReference type="Proteomes" id="UP000192491"/>
    </source>
</evidence>
<dbReference type="GO" id="GO:0009279">
    <property type="term" value="C:cell outer membrane"/>
    <property type="evidence" value="ECO:0007669"/>
    <property type="project" value="UniProtKB-SubCell"/>
</dbReference>
<keyword evidence="2" id="KW-1134">Transmembrane beta strand</keyword>
<protein>
    <recommendedName>
        <fullName evidence="9">Transporter</fullName>
    </recommendedName>
</protein>
<comment type="caution">
    <text evidence="7">The sequence shown here is derived from an EMBL/GenBank/DDBJ whole genome shotgun (WGS) entry which is preliminary data.</text>
</comment>